<protein>
    <recommendedName>
        <fullName evidence="3">F-box domain-containing protein</fullName>
    </recommendedName>
</protein>
<evidence type="ECO:0008006" key="3">
    <source>
        <dbReference type="Google" id="ProtNLM"/>
    </source>
</evidence>
<sequence>MPPSHHEGKIDIPLDIIELIMEKLAEDKDMEALKRSSLTCRSFRSICQQHIFATIKLDFSKPPFENPLASRFRQLADRKPFIASYVRTLEYVDLVGSRREASVLRRFSRVNAFTFGFKDEFPLRSGPPKQDWNKAPTSLQSSLYSFIQANNITQLYLFNIGNFPKYLLLHLPALSLLGICRVNFTDSSPSATFIGNEVTPKLSFLIAQLGQDLLTVRDLLGWGLANSRSSMIDIRRLKQFVARTEDQPAAMRIIGQLLKATESIESRSPTLNCLGSIASALSPKSLKTLKTIGLSLMLQSVDIDPYLGLTKELEAISGRNVLEQIVLDIAISIDTDRHYTISPRKWGELDVVLSVADGFPLLHRLEVTITLHCYCHLGHQESLEKVWDIGRSEFPRLVAAGKVEFIFDARIELL</sequence>
<evidence type="ECO:0000313" key="2">
    <source>
        <dbReference type="Proteomes" id="UP000053424"/>
    </source>
</evidence>
<dbReference type="HOGENOM" id="CLU_035624_2_0_1"/>
<dbReference type="AlphaFoldDB" id="A0A0C2YP55"/>
<evidence type="ECO:0000313" key="1">
    <source>
        <dbReference type="EMBL" id="KIM42822.1"/>
    </source>
</evidence>
<reference evidence="2" key="2">
    <citation type="submission" date="2015-01" db="EMBL/GenBank/DDBJ databases">
        <title>Evolutionary Origins and Diversification of the Mycorrhizal Mutualists.</title>
        <authorList>
            <consortium name="DOE Joint Genome Institute"/>
            <consortium name="Mycorrhizal Genomics Consortium"/>
            <person name="Kohler A."/>
            <person name="Kuo A."/>
            <person name="Nagy L.G."/>
            <person name="Floudas D."/>
            <person name="Copeland A."/>
            <person name="Barry K.W."/>
            <person name="Cichocki N."/>
            <person name="Veneault-Fourrey C."/>
            <person name="LaButti K."/>
            <person name="Lindquist E.A."/>
            <person name="Lipzen A."/>
            <person name="Lundell T."/>
            <person name="Morin E."/>
            <person name="Murat C."/>
            <person name="Riley R."/>
            <person name="Ohm R."/>
            <person name="Sun H."/>
            <person name="Tunlid A."/>
            <person name="Henrissat B."/>
            <person name="Grigoriev I.V."/>
            <person name="Hibbett D.S."/>
            <person name="Martin F."/>
        </authorList>
    </citation>
    <scope>NUCLEOTIDE SEQUENCE [LARGE SCALE GENOMIC DNA]</scope>
    <source>
        <strain evidence="2">h7</strain>
    </source>
</reference>
<dbReference type="OrthoDB" id="2745898at2759"/>
<name>A0A0C2YP55_HEBCY</name>
<reference evidence="1 2" key="1">
    <citation type="submission" date="2014-04" db="EMBL/GenBank/DDBJ databases">
        <authorList>
            <consortium name="DOE Joint Genome Institute"/>
            <person name="Kuo A."/>
            <person name="Gay G."/>
            <person name="Dore J."/>
            <person name="Kohler A."/>
            <person name="Nagy L.G."/>
            <person name="Floudas D."/>
            <person name="Copeland A."/>
            <person name="Barry K.W."/>
            <person name="Cichocki N."/>
            <person name="Veneault-Fourrey C."/>
            <person name="LaButti K."/>
            <person name="Lindquist E.A."/>
            <person name="Lipzen A."/>
            <person name="Lundell T."/>
            <person name="Morin E."/>
            <person name="Murat C."/>
            <person name="Sun H."/>
            <person name="Tunlid A."/>
            <person name="Henrissat B."/>
            <person name="Grigoriev I.V."/>
            <person name="Hibbett D.S."/>
            <person name="Martin F."/>
            <person name="Nordberg H.P."/>
            <person name="Cantor M.N."/>
            <person name="Hua S.X."/>
        </authorList>
    </citation>
    <scope>NUCLEOTIDE SEQUENCE [LARGE SCALE GENOMIC DNA]</scope>
    <source>
        <strain evidence="2">h7</strain>
    </source>
</reference>
<organism evidence="1 2">
    <name type="scientific">Hebeloma cylindrosporum</name>
    <dbReference type="NCBI Taxonomy" id="76867"/>
    <lineage>
        <taxon>Eukaryota</taxon>
        <taxon>Fungi</taxon>
        <taxon>Dikarya</taxon>
        <taxon>Basidiomycota</taxon>
        <taxon>Agaricomycotina</taxon>
        <taxon>Agaricomycetes</taxon>
        <taxon>Agaricomycetidae</taxon>
        <taxon>Agaricales</taxon>
        <taxon>Agaricineae</taxon>
        <taxon>Hymenogastraceae</taxon>
        <taxon>Hebeloma</taxon>
    </lineage>
</organism>
<dbReference type="Proteomes" id="UP000053424">
    <property type="component" value="Unassembled WGS sequence"/>
</dbReference>
<accession>A0A0C2YP55</accession>
<gene>
    <name evidence="1" type="ORF">M413DRAFT_26807</name>
</gene>
<dbReference type="EMBL" id="KN831777">
    <property type="protein sequence ID" value="KIM42822.1"/>
    <property type="molecule type" value="Genomic_DNA"/>
</dbReference>
<keyword evidence="2" id="KW-1185">Reference proteome</keyword>
<proteinExistence type="predicted"/>